<dbReference type="RefSeq" id="WP_110391334.1">
    <property type="nucleotide sequence ID" value="NZ_DALYFX010000057.1"/>
</dbReference>
<name>A0A318KWS0_9NEIS</name>
<gene>
    <name evidence="2" type="ORF">DFR34_11643</name>
</gene>
<dbReference type="GO" id="GO:0006508">
    <property type="term" value="P:proteolysis"/>
    <property type="evidence" value="ECO:0007669"/>
    <property type="project" value="UniProtKB-KW"/>
</dbReference>
<evidence type="ECO:0000313" key="3">
    <source>
        <dbReference type="Proteomes" id="UP000247555"/>
    </source>
</evidence>
<keyword evidence="2" id="KW-0378">Hydrolase</keyword>
<reference evidence="2 3" key="1">
    <citation type="submission" date="2018-05" db="EMBL/GenBank/DDBJ databases">
        <title>Genomic Encyclopedia of Type Strains, Phase IV (KMG-IV): sequencing the most valuable type-strain genomes for metagenomic binning, comparative biology and taxonomic classification.</title>
        <authorList>
            <person name="Goeker M."/>
        </authorList>
    </citation>
    <scope>NUCLEOTIDE SEQUENCE [LARGE SCALE GENOMIC DNA]</scope>
    <source>
        <strain evidence="2 3">DSM 29661</strain>
    </source>
</reference>
<dbReference type="AlphaFoldDB" id="A0A318KWS0"/>
<dbReference type="EMBL" id="QJKI01000016">
    <property type="protein sequence ID" value="PXX77663.1"/>
    <property type="molecule type" value="Genomic_DNA"/>
</dbReference>
<evidence type="ECO:0000313" key="2">
    <source>
        <dbReference type="EMBL" id="PXX77663.1"/>
    </source>
</evidence>
<keyword evidence="3" id="KW-1185">Reference proteome</keyword>
<organism evidence="2 3">
    <name type="scientific">Rivihabitans pingtungensis</name>
    <dbReference type="NCBI Taxonomy" id="1054498"/>
    <lineage>
        <taxon>Bacteria</taxon>
        <taxon>Pseudomonadati</taxon>
        <taxon>Pseudomonadota</taxon>
        <taxon>Betaproteobacteria</taxon>
        <taxon>Neisseriales</taxon>
        <taxon>Aquaspirillaceae</taxon>
        <taxon>Rivihabitans</taxon>
    </lineage>
</organism>
<dbReference type="SMART" id="SM00460">
    <property type="entry name" value="TGc"/>
    <property type="match status" value="1"/>
</dbReference>
<dbReference type="GO" id="GO:0008233">
    <property type="term" value="F:peptidase activity"/>
    <property type="evidence" value="ECO:0007669"/>
    <property type="project" value="UniProtKB-KW"/>
</dbReference>
<dbReference type="PANTHER" id="PTHR33490">
    <property type="entry name" value="BLR5614 PROTEIN-RELATED"/>
    <property type="match status" value="1"/>
</dbReference>
<sequence length="309" mass="33820">MLNTADTVLHISHVTHYDYASRVDLAMHLLHLQPLSRADQQLEDFRLDIDPPATRNQASLDYFGNPQHHLTLTTPHHALTVRAESRVRRLAAATPKPSASPAWESVRAAMRYRAGQPWLPAAEFCFPSAFVPLHPAFQAYAQLEFTPGRPLLEAAIGLMARIHHEFTYATASTDLTTPALEAFSRRQGVCQDFAHIMIACLRSLGLPARYVSGYLLTQPPPGQPRLLGVDASHAWLAVWCPQHDWVELDPTNNLIAAQSHAVIACGRDYADVAPLRGVIQGGGSHTLSVAVSVVPEGEAVFTPSVADQD</sequence>
<dbReference type="PANTHER" id="PTHR33490:SF7">
    <property type="entry name" value="BLR2979 PROTEIN"/>
    <property type="match status" value="1"/>
</dbReference>
<feature type="domain" description="Transglutaminase-like" evidence="1">
    <location>
        <begin position="182"/>
        <end position="252"/>
    </location>
</feature>
<comment type="caution">
    <text evidence="2">The sequence shown here is derived from an EMBL/GenBank/DDBJ whole genome shotgun (WGS) entry which is preliminary data.</text>
</comment>
<dbReference type="Gene3D" id="3.10.620.30">
    <property type="match status" value="1"/>
</dbReference>
<dbReference type="Proteomes" id="UP000247555">
    <property type="component" value="Unassembled WGS sequence"/>
</dbReference>
<evidence type="ECO:0000259" key="1">
    <source>
        <dbReference type="SMART" id="SM00460"/>
    </source>
</evidence>
<dbReference type="OrthoDB" id="5438043at2"/>
<dbReference type="Pfam" id="PF08379">
    <property type="entry name" value="Bact_transglu_N"/>
    <property type="match status" value="1"/>
</dbReference>
<dbReference type="InterPro" id="IPR013589">
    <property type="entry name" value="Bac_transglu_N"/>
</dbReference>
<dbReference type="InterPro" id="IPR038765">
    <property type="entry name" value="Papain-like_cys_pep_sf"/>
</dbReference>
<accession>A0A318KWS0</accession>
<proteinExistence type="predicted"/>
<dbReference type="Pfam" id="PF01841">
    <property type="entry name" value="Transglut_core"/>
    <property type="match status" value="1"/>
</dbReference>
<protein>
    <submittedName>
        <fullName evidence="2">Transglutaminase-like putative cysteine protease</fullName>
    </submittedName>
</protein>
<keyword evidence="2" id="KW-0645">Protease</keyword>
<dbReference type="SUPFAM" id="SSF54001">
    <property type="entry name" value="Cysteine proteinases"/>
    <property type="match status" value="1"/>
</dbReference>
<dbReference type="InterPro" id="IPR002931">
    <property type="entry name" value="Transglutaminase-like"/>
</dbReference>